<proteinExistence type="predicted"/>
<evidence type="ECO:0000313" key="2">
    <source>
        <dbReference type="Proteomes" id="UP000324800"/>
    </source>
</evidence>
<gene>
    <name evidence="1" type="ORF">EZS28_000354</name>
</gene>
<dbReference type="PANTHER" id="PTHR46880:SF5">
    <property type="entry name" value="DUF4371 DOMAIN-CONTAINING PROTEIN"/>
    <property type="match status" value="1"/>
</dbReference>
<reference evidence="1 2" key="1">
    <citation type="submission" date="2019-03" db="EMBL/GenBank/DDBJ databases">
        <title>Single cell metagenomics reveals metabolic interactions within the superorganism composed of flagellate Streblomastix strix and complex community of Bacteroidetes bacteria on its surface.</title>
        <authorList>
            <person name="Treitli S.C."/>
            <person name="Kolisko M."/>
            <person name="Husnik F."/>
            <person name="Keeling P."/>
            <person name="Hampl V."/>
        </authorList>
    </citation>
    <scope>NUCLEOTIDE SEQUENCE [LARGE SCALE GENOMIC DNA]</scope>
    <source>
        <strain evidence="1">ST1C</strain>
    </source>
</reference>
<dbReference type="PANTHER" id="PTHR46880">
    <property type="entry name" value="RAS-ASSOCIATING DOMAIN-CONTAINING PROTEIN"/>
    <property type="match status" value="1"/>
</dbReference>
<protein>
    <recommendedName>
        <fullName evidence="3">DUF4371 domain-containing protein</fullName>
    </recommendedName>
</protein>
<comment type="caution">
    <text evidence="1">The sequence shown here is derived from an EMBL/GenBank/DDBJ whole genome shotgun (WGS) entry which is preliminary data.</text>
</comment>
<dbReference type="Proteomes" id="UP000324800">
    <property type="component" value="Unassembled WGS sequence"/>
</dbReference>
<name>A0A5J4XBE0_9EUKA</name>
<dbReference type="EMBL" id="SNRW01000027">
    <property type="protein sequence ID" value="KAA6404126.1"/>
    <property type="molecule type" value="Genomic_DNA"/>
</dbReference>
<evidence type="ECO:0000313" key="1">
    <source>
        <dbReference type="EMBL" id="KAA6404126.1"/>
    </source>
</evidence>
<accession>A0A5J4XBE0</accession>
<evidence type="ECO:0008006" key="3">
    <source>
        <dbReference type="Google" id="ProtNLM"/>
    </source>
</evidence>
<sequence>MFDESKDVSNIEQFGAMVRMKDDQGNVLVLFLDLQDLQIEVTIDGTASFTGRKNGMIQKLCDEFPWILPFYSCNHRLQLALQEATNDSNNLNLKKVLGSTEDICSYYQGNVKRHEALKQIHKINDEEDMIELQGPSVVRWSMYLQLVNSIPRELPSIRYHLESVKDHNPIANGYFLIINKKDFIFHLVILQTVQSIIELTVKIFQQHCIDLSESIPRIQTLKDRLAILEKDDITSKEYMEEFEDDQNE</sequence>
<dbReference type="OrthoDB" id="1750591at2759"/>
<organism evidence="1 2">
    <name type="scientific">Streblomastix strix</name>
    <dbReference type="NCBI Taxonomy" id="222440"/>
    <lineage>
        <taxon>Eukaryota</taxon>
        <taxon>Metamonada</taxon>
        <taxon>Preaxostyla</taxon>
        <taxon>Oxymonadida</taxon>
        <taxon>Streblomastigidae</taxon>
        <taxon>Streblomastix</taxon>
    </lineage>
</organism>
<dbReference type="AlphaFoldDB" id="A0A5J4XBE0"/>